<dbReference type="RefSeq" id="WP_380852042.1">
    <property type="nucleotide sequence ID" value="NZ_JBHSKM010000007.1"/>
</dbReference>
<name>A0ABW0CG97_STRCD</name>
<dbReference type="Proteomes" id="UP001596263">
    <property type="component" value="Unassembled WGS sequence"/>
</dbReference>
<gene>
    <name evidence="2" type="ORF">ACFPQ9_13725</name>
</gene>
<feature type="transmembrane region" description="Helical" evidence="1">
    <location>
        <begin position="101"/>
        <end position="123"/>
    </location>
</feature>
<dbReference type="EMBL" id="JBHSKM010000007">
    <property type="protein sequence ID" value="MFC5214890.1"/>
    <property type="molecule type" value="Genomic_DNA"/>
</dbReference>
<organism evidence="2 3">
    <name type="scientific">Streptomyces coerulescens</name>
    <dbReference type="NCBI Taxonomy" id="29304"/>
    <lineage>
        <taxon>Bacteria</taxon>
        <taxon>Bacillati</taxon>
        <taxon>Actinomycetota</taxon>
        <taxon>Actinomycetes</taxon>
        <taxon>Kitasatosporales</taxon>
        <taxon>Streptomycetaceae</taxon>
        <taxon>Streptomyces</taxon>
    </lineage>
</organism>
<accession>A0ABW0CG97</accession>
<comment type="caution">
    <text evidence="2">The sequence shown here is derived from an EMBL/GenBank/DDBJ whole genome shotgun (WGS) entry which is preliminary data.</text>
</comment>
<keyword evidence="3" id="KW-1185">Reference proteome</keyword>
<evidence type="ECO:0000313" key="2">
    <source>
        <dbReference type="EMBL" id="MFC5214890.1"/>
    </source>
</evidence>
<evidence type="ECO:0000256" key="1">
    <source>
        <dbReference type="SAM" id="Phobius"/>
    </source>
</evidence>
<protein>
    <submittedName>
        <fullName evidence="2">Uncharacterized protein</fullName>
    </submittedName>
</protein>
<feature type="transmembrane region" description="Helical" evidence="1">
    <location>
        <begin position="16"/>
        <end position="35"/>
    </location>
</feature>
<evidence type="ECO:0000313" key="3">
    <source>
        <dbReference type="Proteomes" id="UP001596263"/>
    </source>
</evidence>
<sequence length="132" mass="13672">MSQTHTTNILTRKNKVGLGLAMALGLFDMTNFLSIPAEKSDVPGPPTAILLADGVLGVITVLAVIHAWRRADRTASRVVAGTRILSAIAALPALFVTGVPAWVVAVVALFVLVSVVVIALVLARPAPDVTTA</sequence>
<keyword evidence="1" id="KW-0812">Transmembrane</keyword>
<reference evidence="3" key="1">
    <citation type="journal article" date="2019" name="Int. J. Syst. Evol. Microbiol.">
        <title>The Global Catalogue of Microorganisms (GCM) 10K type strain sequencing project: providing services to taxonomists for standard genome sequencing and annotation.</title>
        <authorList>
            <consortium name="The Broad Institute Genomics Platform"/>
            <consortium name="The Broad Institute Genome Sequencing Center for Infectious Disease"/>
            <person name="Wu L."/>
            <person name="Ma J."/>
        </authorList>
    </citation>
    <scope>NUCLEOTIDE SEQUENCE [LARGE SCALE GENOMIC DNA]</scope>
    <source>
        <strain evidence="3">KCTC 42586</strain>
    </source>
</reference>
<feature type="transmembrane region" description="Helical" evidence="1">
    <location>
        <begin position="75"/>
        <end position="95"/>
    </location>
</feature>
<feature type="transmembrane region" description="Helical" evidence="1">
    <location>
        <begin position="47"/>
        <end position="68"/>
    </location>
</feature>
<keyword evidence="1" id="KW-0472">Membrane</keyword>
<keyword evidence="1" id="KW-1133">Transmembrane helix</keyword>
<proteinExistence type="predicted"/>